<dbReference type="PANTHER" id="PTHR23285:SF7">
    <property type="entry name" value="LD09246P1"/>
    <property type="match status" value="1"/>
</dbReference>
<dbReference type="InterPro" id="IPR047228">
    <property type="entry name" value="KH-I_MEX3_rpt1"/>
</dbReference>
<evidence type="ECO:0000256" key="1">
    <source>
        <dbReference type="ARBA" id="ARBA00004123"/>
    </source>
</evidence>
<keyword evidence="7" id="KW-0862">Zinc</keyword>
<dbReference type="GO" id="GO:0008270">
    <property type="term" value="F:zinc ion binding"/>
    <property type="evidence" value="ECO:0007669"/>
    <property type="project" value="UniProtKB-KW"/>
</dbReference>
<dbReference type="InterPro" id="IPR047227">
    <property type="entry name" value="MEX3"/>
</dbReference>
<feature type="compositionally biased region" description="Low complexity" evidence="12">
    <location>
        <begin position="40"/>
        <end position="49"/>
    </location>
</feature>
<dbReference type="GO" id="GO:0005634">
    <property type="term" value="C:nucleus"/>
    <property type="evidence" value="ECO:0007669"/>
    <property type="project" value="UniProtKB-SubCell"/>
</dbReference>
<dbReference type="InterPro" id="IPR013083">
    <property type="entry name" value="Znf_RING/FYVE/PHD"/>
</dbReference>
<keyword evidence="9" id="KW-0539">Nucleus</keyword>
<dbReference type="FunFam" id="3.30.1370.10:FF:000012">
    <property type="entry name" value="Mex-3 RNA-binding family member D"/>
    <property type="match status" value="1"/>
</dbReference>
<accession>A0AAV2BNR4</accession>
<dbReference type="CDD" id="cd22423">
    <property type="entry name" value="KH-I_MEX3_rpt1"/>
    <property type="match status" value="1"/>
</dbReference>
<dbReference type="Proteomes" id="UP001497382">
    <property type="component" value="Unassembled WGS sequence"/>
</dbReference>
<sequence length="523" mass="56117">MPASIFTEMEQHTGSNVLEDQRALQLAMELSLFTLGNESESGYSSGGYESESRSKKSQNTTECVPVPSSEHVAEIVGRQGCKIKALRAKTNTYIKTPVRGEEPVFVVTGRKEDVSAAKREILSAAEHFSQIRAQRKSNMNGSLAPGPNSSIPGQTTIQVRVPYRVVGLVVGPKGATIKRIQQQTNTYIVTPSREKEPVFEVTGLPENVETARKEIEAHIAMRTGGLPDSSASSGSSGNNSTTEDDDFHVNGIDRVFTAATVATTNYVNSIYKSEFGHASPSISRESNNILTSRSQDIFTFPTHTIPTDGGSPKITDIYSCPPGFTGFSNGFGLYDVDEGLGDSPTFEQAVFPSTSSVWSDFGPVRSTVSPLFGTTTTSTTPSGTAPRRSNSLGSADSGISDPLLLDHPPARRIHSDPLVDTLANFPPITAVSTVSTIADCFTVTSCSGTSTNSASTPTESISPLRKRPKRDCAVCFESEVVAALVPCGHNMFCMECANRICEKTEPECPICRQQALQAIRIYS</sequence>
<comment type="caution">
    <text evidence="14">The sequence shown here is derived from an EMBL/GenBank/DDBJ whole genome shotgun (WGS) entry which is preliminary data.</text>
</comment>
<protein>
    <recommendedName>
        <fullName evidence="13">RING-type domain-containing protein</fullName>
    </recommendedName>
</protein>
<feature type="region of interest" description="Disordered" evidence="12">
    <location>
        <begin position="222"/>
        <end position="246"/>
    </location>
</feature>
<evidence type="ECO:0000256" key="7">
    <source>
        <dbReference type="ARBA" id="ARBA00022833"/>
    </source>
</evidence>
<feature type="region of interest" description="Disordered" evidence="12">
    <location>
        <begin position="40"/>
        <end position="65"/>
    </location>
</feature>
<dbReference type="PROSITE" id="PS50084">
    <property type="entry name" value="KH_TYPE_1"/>
    <property type="match status" value="2"/>
</dbReference>
<evidence type="ECO:0000256" key="6">
    <source>
        <dbReference type="ARBA" id="ARBA00022771"/>
    </source>
</evidence>
<evidence type="ECO:0000256" key="4">
    <source>
        <dbReference type="ARBA" id="ARBA00022723"/>
    </source>
</evidence>
<feature type="compositionally biased region" description="Low complexity" evidence="12">
    <location>
        <begin position="369"/>
        <end position="384"/>
    </location>
</feature>
<evidence type="ECO:0000313" key="14">
    <source>
        <dbReference type="EMBL" id="CAL1297925.1"/>
    </source>
</evidence>
<keyword evidence="8 10" id="KW-0694">RNA-binding</keyword>
<dbReference type="Pfam" id="PF13920">
    <property type="entry name" value="zf-C3HC4_3"/>
    <property type="match status" value="1"/>
</dbReference>
<evidence type="ECO:0000313" key="15">
    <source>
        <dbReference type="Proteomes" id="UP001497382"/>
    </source>
</evidence>
<dbReference type="GO" id="GO:0003723">
    <property type="term" value="F:RNA binding"/>
    <property type="evidence" value="ECO:0007669"/>
    <property type="project" value="UniProtKB-UniRule"/>
</dbReference>
<dbReference type="Gene3D" id="3.30.40.10">
    <property type="entry name" value="Zinc/RING finger domain, C3HC4 (zinc finger)"/>
    <property type="match status" value="1"/>
</dbReference>
<dbReference type="GO" id="GO:0010468">
    <property type="term" value="P:regulation of gene expression"/>
    <property type="evidence" value="ECO:0007669"/>
    <property type="project" value="UniProtKB-ARBA"/>
</dbReference>
<dbReference type="PROSITE" id="PS50089">
    <property type="entry name" value="ZF_RING_2"/>
    <property type="match status" value="1"/>
</dbReference>
<reference evidence="14 15" key="1">
    <citation type="submission" date="2024-04" db="EMBL/GenBank/DDBJ databases">
        <authorList>
            <person name="Rising A."/>
            <person name="Reimegard J."/>
            <person name="Sonavane S."/>
            <person name="Akerstrom W."/>
            <person name="Nylinder S."/>
            <person name="Hedman E."/>
            <person name="Kallberg Y."/>
        </authorList>
    </citation>
    <scope>NUCLEOTIDE SEQUENCE [LARGE SCALE GENOMIC DNA]</scope>
</reference>
<dbReference type="FunFam" id="3.30.40.10:FF:000090">
    <property type="entry name" value="Mex-3 RNA-binding family member C"/>
    <property type="match status" value="1"/>
</dbReference>
<evidence type="ECO:0000256" key="3">
    <source>
        <dbReference type="ARBA" id="ARBA00022490"/>
    </source>
</evidence>
<evidence type="ECO:0000256" key="10">
    <source>
        <dbReference type="PROSITE-ProRule" id="PRU00117"/>
    </source>
</evidence>
<feature type="region of interest" description="Disordered" evidence="12">
    <location>
        <begin position="369"/>
        <end position="406"/>
    </location>
</feature>
<dbReference type="CDD" id="cd16518">
    <property type="entry name" value="RING-HC_MEX3"/>
    <property type="match status" value="1"/>
</dbReference>
<dbReference type="GO" id="GO:0005737">
    <property type="term" value="C:cytoplasm"/>
    <property type="evidence" value="ECO:0007669"/>
    <property type="project" value="UniProtKB-SubCell"/>
</dbReference>
<dbReference type="Gene3D" id="3.30.1370.10">
    <property type="entry name" value="K Homology domain, type 1"/>
    <property type="match status" value="2"/>
</dbReference>
<evidence type="ECO:0000256" key="2">
    <source>
        <dbReference type="ARBA" id="ARBA00004496"/>
    </source>
</evidence>
<name>A0AAV2BNR4_9ARAC</name>
<feature type="domain" description="RING-type" evidence="13">
    <location>
        <begin position="472"/>
        <end position="512"/>
    </location>
</feature>
<evidence type="ECO:0000256" key="5">
    <source>
        <dbReference type="ARBA" id="ARBA00022737"/>
    </source>
</evidence>
<dbReference type="SUPFAM" id="SSF57850">
    <property type="entry name" value="RING/U-box"/>
    <property type="match status" value="1"/>
</dbReference>
<dbReference type="SMART" id="SM00322">
    <property type="entry name" value="KH"/>
    <property type="match status" value="2"/>
</dbReference>
<proteinExistence type="predicted"/>
<dbReference type="Pfam" id="PF00013">
    <property type="entry name" value="KH_1"/>
    <property type="match status" value="2"/>
</dbReference>
<gene>
    <name evidence="14" type="ORF">LARSCL_LOCUS20592</name>
</gene>
<feature type="compositionally biased region" description="Low complexity" evidence="12">
    <location>
        <begin position="229"/>
        <end position="240"/>
    </location>
</feature>
<keyword evidence="4" id="KW-0479">Metal-binding</keyword>
<organism evidence="14 15">
    <name type="scientific">Larinioides sclopetarius</name>
    <dbReference type="NCBI Taxonomy" id="280406"/>
    <lineage>
        <taxon>Eukaryota</taxon>
        <taxon>Metazoa</taxon>
        <taxon>Ecdysozoa</taxon>
        <taxon>Arthropoda</taxon>
        <taxon>Chelicerata</taxon>
        <taxon>Arachnida</taxon>
        <taxon>Araneae</taxon>
        <taxon>Araneomorphae</taxon>
        <taxon>Entelegynae</taxon>
        <taxon>Araneoidea</taxon>
        <taxon>Araneidae</taxon>
        <taxon>Larinioides</taxon>
    </lineage>
</organism>
<evidence type="ECO:0000256" key="8">
    <source>
        <dbReference type="ARBA" id="ARBA00022884"/>
    </source>
</evidence>
<dbReference type="SMART" id="SM00184">
    <property type="entry name" value="RING"/>
    <property type="match status" value="1"/>
</dbReference>
<dbReference type="SUPFAM" id="SSF54791">
    <property type="entry name" value="Eukaryotic type KH-domain (KH-domain type I)"/>
    <property type="match status" value="2"/>
</dbReference>
<dbReference type="InterPro" id="IPR004088">
    <property type="entry name" value="KH_dom_type_1"/>
</dbReference>
<dbReference type="CDD" id="cd22424">
    <property type="entry name" value="KH-I_MEX3_rpt2"/>
    <property type="match status" value="1"/>
</dbReference>
<keyword evidence="3" id="KW-0963">Cytoplasm</keyword>
<dbReference type="InterPro" id="IPR047226">
    <property type="entry name" value="KH-I_MEX3_rpt2"/>
</dbReference>
<comment type="subcellular location">
    <subcellularLocation>
        <location evidence="2">Cytoplasm</location>
    </subcellularLocation>
    <subcellularLocation>
        <location evidence="1">Nucleus</location>
    </subcellularLocation>
</comment>
<evidence type="ECO:0000256" key="11">
    <source>
        <dbReference type="PROSITE-ProRule" id="PRU00175"/>
    </source>
</evidence>
<dbReference type="InterPro" id="IPR004087">
    <property type="entry name" value="KH_dom"/>
</dbReference>
<keyword evidence="6 11" id="KW-0863">Zinc-finger</keyword>
<evidence type="ECO:0000256" key="12">
    <source>
        <dbReference type="SAM" id="MobiDB-lite"/>
    </source>
</evidence>
<dbReference type="EMBL" id="CAXIEN010000446">
    <property type="protein sequence ID" value="CAL1297925.1"/>
    <property type="molecule type" value="Genomic_DNA"/>
</dbReference>
<dbReference type="InterPro" id="IPR001841">
    <property type="entry name" value="Znf_RING"/>
</dbReference>
<keyword evidence="5" id="KW-0677">Repeat</keyword>
<evidence type="ECO:0000259" key="13">
    <source>
        <dbReference type="PROSITE" id="PS50089"/>
    </source>
</evidence>
<dbReference type="FunFam" id="3.30.1370.10:FF:000013">
    <property type="entry name" value="Mex-3 RNA-binding family member B"/>
    <property type="match status" value="1"/>
</dbReference>
<dbReference type="AlphaFoldDB" id="A0AAV2BNR4"/>
<dbReference type="InterPro" id="IPR036612">
    <property type="entry name" value="KH_dom_type_1_sf"/>
</dbReference>
<keyword evidence="15" id="KW-1185">Reference proteome</keyword>
<dbReference type="PANTHER" id="PTHR23285">
    <property type="entry name" value="RING FINGER AND KH DOMAIN CONTAINING PROTEIN 1"/>
    <property type="match status" value="1"/>
</dbReference>
<evidence type="ECO:0000256" key="9">
    <source>
        <dbReference type="ARBA" id="ARBA00023242"/>
    </source>
</evidence>